<protein>
    <recommendedName>
        <fullName evidence="5">DUF1016 domain-containing protein</fullName>
    </recommendedName>
</protein>
<evidence type="ECO:0000259" key="1">
    <source>
        <dbReference type="Pfam" id="PF06250"/>
    </source>
</evidence>
<dbReference type="Gene3D" id="3.40.1350.10">
    <property type="match status" value="1"/>
</dbReference>
<evidence type="ECO:0000259" key="2">
    <source>
        <dbReference type="Pfam" id="PF17761"/>
    </source>
</evidence>
<dbReference type="Pfam" id="PF17761">
    <property type="entry name" value="DUF1016_N"/>
    <property type="match status" value="1"/>
</dbReference>
<dbReference type="Pfam" id="PF06250">
    <property type="entry name" value="YhcG_C"/>
    <property type="match status" value="1"/>
</dbReference>
<feature type="domain" description="YhcG PDDEXK nuclease" evidence="1">
    <location>
        <begin position="176"/>
        <end position="329"/>
    </location>
</feature>
<dbReference type="KEGG" id="dol:Dole_2094"/>
<evidence type="ECO:0008006" key="5">
    <source>
        <dbReference type="Google" id="ProtNLM"/>
    </source>
</evidence>
<dbReference type="RefSeq" id="WP_012175510.1">
    <property type="nucleotide sequence ID" value="NC_009943.1"/>
</dbReference>
<accession>A8ZTW5</accession>
<dbReference type="AlphaFoldDB" id="A8ZTW5"/>
<dbReference type="eggNOG" id="COG4804">
    <property type="taxonomic scope" value="Bacteria"/>
</dbReference>
<name>A8ZTW5_DESOH</name>
<dbReference type="InterPro" id="IPR009362">
    <property type="entry name" value="YhcG_C"/>
</dbReference>
<dbReference type="EMBL" id="CP000859">
    <property type="protein sequence ID" value="ABW67898.1"/>
    <property type="molecule type" value="Genomic_DNA"/>
</dbReference>
<proteinExistence type="predicted"/>
<dbReference type="PANTHER" id="PTHR30547:SF0">
    <property type="entry name" value="BLR8175 PROTEIN"/>
    <property type="match status" value="1"/>
</dbReference>
<feature type="domain" description="YhcG N-terminal" evidence="2">
    <location>
        <begin position="17"/>
        <end position="154"/>
    </location>
</feature>
<reference evidence="3 4" key="1">
    <citation type="submission" date="2007-10" db="EMBL/GenBank/DDBJ databases">
        <title>Complete sequence of Desulfococcus oleovorans Hxd3.</title>
        <authorList>
            <consortium name="US DOE Joint Genome Institute"/>
            <person name="Copeland A."/>
            <person name="Lucas S."/>
            <person name="Lapidus A."/>
            <person name="Barry K."/>
            <person name="Glavina del Rio T."/>
            <person name="Dalin E."/>
            <person name="Tice H."/>
            <person name="Pitluck S."/>
            <person name="Kiss H."/>
            <person name="Brettin T."/>
            <person name="Bruce D."/>
            <person name="Detter J.C."/>
            <person name="Han C."/>
            <person name="Schmutz J."/>
            <person name="Larimer F."/>
            <person name="Land M."/>
            <person name="Hauser L."/>
            <person name="Kyrpides N."/>
            <person name="Kim E."/>
            <person name="Wawrik B."/>
            <person name="Richardson P."/>
        </authorList>
    </citation>
    <scope>NUCLEOTIDE SEQUENCE [LARGE SCALE GENOMIC DNA]</scope>
    <source>
        <strain evidence="4">DSM 6200 / JCM 39069 / Hxd3</strain>
    </source>
</reference>
<dbReference type="InterPro" id="IPR041527">
    <property type="entry name" value="YhcG_N"/>
</dbReference>
<dbReference type="Proteomes" id="UP000008561">
    <property type="component" value="Chromosome"/>
</dbReference>
<evidence type="ECO:0000313" key="3">
    <source>
        <dbReference type="EMBL" id="ABW67898.1"/>
    </source>
</evidence>
<organism evidence="3 4">
    <name type="scientific">Desulfosudis oleivorans (strain DSM 6200 / JCM 39069 / Hxd3)</name>
    <name type="common">Desulfococcus oleovorans</name>
    <dbReference type="NCBI Taxonomy" id="96561"/>
    <lineage>
        <taxon>Bacteria</taxon>
        <taxon>Pseudomonadati</taxon>
        <taxon>Thermodesulfobacteriota</taxon>
        <taxon>Desulfobacteria</taxon>
        <taxon>Desulfobacterales</taxon>
        <taxon>Desulfosudaceae</taxon>
        <taxon>Desulfosudis</taxon>
    </lineage>
</organism>
<dbReference type="InterPro" id="IPR011856">
    <property type="entry name" value="tRNA_endonuc-like_dom_sf"/>
</dbReference>
<dbReference type="GO" id="GO:0003676">
    <property type="term" value="F:nucleic acid binding"/>
    <property type="evidence" value="ECO:0007669"/>
    <property type="project" value="InterPro"/>
</dbReference>
<evidence type="ECO:0000313" key="4">
    <source>
        <dbReference type="Proteomes" id="UP000008561"/>
    </source>
</evidence>
<dbReference type="InterPro" id="IPR053148">
    <property type="entry name" value="PD-DEXK-like_domain"/>
</dbReference>
<dbReference type="STRING" id="96561.Dole_2094"/>
<sequence length="342" mass="39624">MSKTPQQDREYTSFIKEIKKRINDSRIKAAVSVNRELLTLYWDLAAQIVKKQQQASWGDGFLDRMSKDLQAEFPDIKGFSLRNLKYMRQWYLFWSQEASIGQQLVAQIPWGHNLVIVSKTENPEEALFYVQKTMENNWSRAVLTHQIESNLFQRQGRAVTNFTATLPAPQSDLALQTIKDPYNFDFLTLREKHDEKELENALMDQVTRFLLELGAGFSFIGRQHRLTVGDEDFYIDLLFYHVCLHCYVVVELKAVRFKPAFTGQLNFYVSAVDGQMKTEQDNPTIGILICKSKNKTVVEYALKDIHKPIGVSEYMITRCLPDEFKSSLPSIEDIEAELEDLE</sequence>
<keyword evidence="4" id="KW-1185">Reference proteome</keyword>
<dbReference type="HOGENOM" id="CLU_046640_0_1_7"/>
<gene>
    <name evidence="3" type="ordered locus">Dole_2094</name>
</gene>
<dbReference type="PANTHER" id="PTHR30547">
    <property type="entry name" value="UNCHARACTERIZED PROTEIN YHCG-RELATED"/>
    <property type="match status" value="1"/>
</dbReference>
<dbReference type="OrthoDB" id="9801263at2"/>